<organism evidence="8 9">
    <name type="scientific">Tetradesmus obliquus</name>
    <name type="common">Green alga</name>
    <name type="synonym">Acutodesmus obliquus</name>
    <dbReference type="NCBI Taxonomy" id="3088"/>
    <lineage>
        <taxon>Eukaryota</taxon>
        <taxon>Viridiplantae</taxon>
        <taxon>Chlorophyta</taxon>
        <taxon>core chlorophytes</taxon>
        <taxon>Chlorophyceae</taxon>
        <taxon>CS clade</taxon>
        <taxon>Sphaeropleales</taxon>
        <taxon>Scenedesmaceae</taxon>
        <taxon>Tetradesmus</taxon>
    </lineage>
</organism>
<reference evidence="8 9" key="1">
    <citation type="submission" date="2016-10" db="EMBL/GenBank/DDBJ databases">
        <authorList>
            <person name="Cai Z."/>
        </authorList>
    </citation>
    <scope>NUCLEOTIDE SEQUENCE [LARGE SCALE GENOMIC DNA]</scope>
</reference>
<dbReference type="Gene3D" id="3.30.70.330">
    <property type="match status" value="1"/>
</dbReference>
<keyword evidence="5 7" id="KW-0687">Ribonucleoprotein</keyword>
<dbReference type="AlphaFoldDB" id="A0A383VHR6"/>
<accession>A0A383VHR6</accession>
<dbReference type="Proteomes" id="UP000256970">
    <property type="component" value="Unassembled WGS sequence"/>
</dbReference>
<keyword evidence="2" id="KW-0699">rRNA-binding</keyword>
<keyword evidence="4 7" id="KW-0689">Ribosomal protein</keyword>
<dbReference type="FunFam" id="3.30.70.330:FF:000035">
    <property type="entry name" value="60S ribosomal protein L23a"/>
    <property type="match status" value="1"/>
</dbReference>
<dbReference type="GO" id="GO:0003735">
    <property type="term" value="F:structural constituent of ribosome"/>
    <property type="evidence" value="ECO:0007669"/>
    <property type="project" value="InterPro"/>
</dbReference>
<dbReference type="InterPro" id="IPR013025">
    <property type="entry name" value="Ribosomal_uL23-like"/>
</dbReference>
<dbReference type="SUPFAM" id="SSF54189">
    <property type="entry name" value="Ribosomal proteins S24e, L23 and L15e"/>
    <property type="match status" value="1"/>
</dbReference>
<proteinExistence type="inferred from homology"/>
<dbReference type="PROSITE" id="PS00050">
    <property type="entry name" value="RIBOSOMAL_L23"/>
    <property type="match status" value="1"/>
</dbReference>
<evidence type="ECO:0000256" key="5">
    <source>
        <dbReference type="ARBA" id="ARBA00023274"/>
    </source>
</evidence>
<dbReference type="EMBL" id="FNXT01000539">
    <property type="protein sequence ID" value="SZX65068.1"/>
    <property type="molecule type" value="Genomic_DNA"/>
</dbReference>
<dbReference type="Pfam" id="PF00276">
    <property type="entry name" value="Ribosomal_L23"/>
    <property type="match status" value="1"/>
</dbReference>
<dbReference type="InterPro" id="IPR012677">
    <property type="entry name" value="Nucleotide-bd_a/b_plait_sf"/>
</dbReference>
<dbReference type="GO" id="GO:0009644">
    <property type="term" value="P:response to high light intensity"/>
    <property type="evidence" value="ECO:0007669"/>
    <property type="project" value="UniProtKB-ARBA"/>
</dbReference>
<name>A0A383VHR6_TETOB</name>
<dbReference type="GO" id="GO:0005840">
    <property type="term" value="C:ribosome"/>
    <property type="evidence" value="ECO:0007669"/>
    <property type="project" value="UniProtKB-KW"/>
</dbReference>
<keyword evidence="3" id="KW-0694">RNA-binding</keyword>
<keyword evidence="9" id="KW-1185">Reference proteome</keyword>
<evidence type="ECO:0000313" key="8">
    <source>
        <dbReference type="EMBL" id="SZX65068.1"/>
    </source>
</evidence>
<dbReference type="OrthoDB" id="1267328at2759"/>
<evidence type="ECO:0000256" key="2">
    <source>
        <dbReference type="ARBA" id="ARBA00022730"/>
    </source>
</evidence>
<evidence type="ECO:0000256" key="6">
    <source>
        <dbReference type="ARBA" id="ARBA00035287"/>
    </source>
</evidence>
<dbReference type="PANTHER" id="PTHR11620">
    <property type="entry name" value="60S RIBOSOMAL PROTEIN L23A"/>
    <property type="match status" value="1"/>
</dbReference>
<dbReference type="InterPro" id="IPR001014">
    <property type="entry name" value="Ribosomal_uL23_CS"/>
</dbReference>
<evidence type="ECO:0000256" key="3">
    <source>
        <dbReference type="ARBA" id="ARBA00022884"/>
    </source>
</evidence>
<gene>
    <name evidence="8" type="ORF">BQ4739_LOCUS5527</name>
</gene>
<dbReference type="InterPro" id="IPR005633">
    <property type="entry name" value="Ribosomal_uL23_N"/>
</dbReference>
<dbReference type="GO" id="GO:1990904">
    <property type="term" value="C:ribonucleoprotein complex"/>
    <property type="evidence" value="ECO:0007669"/>
    <property type="project" value="UniProtKB-KW"/>
</dbReference>
<protein>
    <recommendedName>
        <fullName evidence="6">Large ribosomal subunit protein uL23c</fullName>
    </recommendedName>
</protein>
<evidence type="ECO:0000256" key="1">
    <source>
        <dbReference type="ARBA" id="ARBA00006700"/>
    </source>
</evidence>
<dbReference type="GO" id="GO:0019843">
    <property type="term" value="F:rRNA binding"/>
    <property type="evidence" value="ECO:0007669"/>
    <property type="project" value="UniProtKB-KW"/>
</dbReference>
<dbReference type="NCBIfam" id="NF011118">
    <property type="entry name" value="PRK14548.1"/>
    <property type="match status" value="1"/>
</dbReference>
<evidence type="ECO:0000313" key="9">
    <source>
        <dbReference type="Proteomes" id="UP000256970"/>
    </source>
</evidence>
<evidence type="ECO:0000256" key="4">
    <source>
        <dbReference type="ARBA" id="ARBA00022980"/>
    </source>
</evidence>
<comment type="similarity">
    <text evidence="1 7">Belongs to the universal ribosomal protein uL23 family.</text>
</comment>
<sequence>MAPKGKDAKATASKAAKAVKKNIKKKSLKPRYSVVFHRPKTLKRTRDPKYTKKSAVGLEKLDQYAVLKCPLTTESAMKKIEDNNTLVFLVDVRADKKKIRKAVQNMYDIQTKKINTLIRPDGLKKAYVRLTPDYDALDVANKIGII</sequence>
<dbReference type="Pfam" id="PF03939">
    <property type="entry name" value="Ribosomal_L23eN"/>
    <property type="match status" value="1"/>
</dbReference>
<evidence type="ECO:0000256" key="7">
    <source>
        <dbReference type="RuleBase" id="RU003934"/>
    </source>
</evidence>
<dbReference type="InterPro" id="IPR012678">
    <property type="entry name" value="Ribosomal_uL23/eL15/eS24_sf"/>
</dbReference>
<dbReference type="GO" id="GO:0006412">
    <property type="term" value="P:translation"/>
    <property type="evidence" value="ECO:0007669"/>
    <property type="project" value="InterPro"/>
</dbReference>
<dbReference type="STRING" id="3088.A0A383VHR6"/>
<dbReference type="HAMAP" id="MF_01369_A">
    <property type="entry name" value="Ribosomal_uL23_A"/>
    <property type="match status" value="1"/>
</dbReference>